<gene>
    <name evidence="2" type="ORF">E2C01_080240</name>
</gene>
<evidence type="ECO:0000313" key="2">
    <source>
        <dbReference type="EMBL" id="MPC85462.1"/>
    </source>
</evidence>
<dbReference type="EMBL" id="VSRR010068536">
    <property type="protein sequence ID" value="MPC85462.1"/>
    <property type="molecule type" value="Genomic_DNA"/>
</dbReference>
<evidence type="ECO:0000313" key="3">
    <source>
        <dbReference type="Proteomes" id="UP000324222"/>
    </source>
</evidence>
<dbReference type="AlphaFoldDB" id="A0A5B7INR8"/>
<feature type="region of interest" description="Disordered" evidence="1">
    <location>
        <begin position="1"/>
        <end position="33"/>
    </location>
</feature>
<sequence>MASLPLVSATRTPSPSSLPATSPSCSPKPSSSS</sequence>
<comment type="caution">
    <text evidence="2">The sequence shown here is derived from an EMBL/GenBank/DDBJ whole genome shotgun (WGS) entry which is preliminary data.</text>
</comment>
<feature type="compositionally biased region" description="Low complexity" evidence="1">
    <location>
        <begin position="8"/>
        <end position="33"/>
    </location>
</feature>
<protein>
    <submittedName>
        <fullName evidence="2">Uncharacterized protein</fullName>
    </submittedName>
</protein>
<accession>A0A5B7INR8</accession>
<name>A0A5B7INR8_PORTR</name>
<dbReference type="Proteomes" id="UP000324222">
    <property type="component" value="Unassembled WGS sequence"/>
</dbReference>
<keyword evidence="3" id="KW-1185">Reference proteome</keyword>
<evidence type="ECO:0000256" key="1">
    <source>
        <dbReference type="SAM" id="MobiDB-lite"/>
    </source>
</evidence>
<proteinExistence type="predicted"/>
<reference evidence="2 3" key="1">
    <citation type="submission" date="2019-05" db="EMBL/GenBank/DDBJ databases">
        <title>Another draft genome of Portunus trituberculatus and its Hox gene families provides insights of decapod evolution.</title>
        <authorList>
            <person name="Jeong J.-H."/>
            <person name="Song I."/>
            <person name="Kim S."/>
            <person name="Choi T."/>
            <person name="Kim D."/>
            <person name="Ryu S."/>
            <person name="Kim W."/>
        </authorList>
    </citation>
    <scope>NUCLEOTIDE SEQUENCE [LARGE SCALE GENOMIC DNA]</scope>
    <source>
        <tissue evidence="2">Muscle</tissue>
    </source>
</reference>
<organism evidence="2 3">
    <name type="scientific">Portunus trituberculatus</name>
    <name type="common">Swimming crab</name>
    <name type="synonym">Neptunus trituberculatus</name>
    <dbReference type="NCBI Taxonomy" id="210409"/>
    <lineage>
        <taxon>Eukaryota</taxon>
        <taxon>Metazoa</taxon>
        <taxon>Ecdysozoa</taxon>
        <taxon>Arthropoda</taxon>
        <taxon>Crustacea</taxon>
        <taxon>Multicrustacea</taxon>
        <taxon>Malacostraca</taxon>
        <taxon>Eumalacostraca</taxon>
        <taxon>Eucarida</taxon>
        <taxon>Decapoda</taxon>
        <taxon>Pleocyemata</taxon>
        <taxon>Brachyura</taxon>
        <taxon>Eubrachyura</taxon>
        <taxon>Portunoidea</taxon>
        <taxon>Portunidae</taxon>
        <taxon>Portuninae</taxon>
        <taxon>Portunus</taxon>
    </lineage>
</organism>